<dbReference type="CDD" id="cd06133">
    <property type="entry name" value="ERI-1_3'hExo_like"/>
    <property type="match status" value="1"/>
</dbReference>
<dbReference type="EMBL" id="JBBHLL010000007">
    <property type="protein sequence ID" value="KAK7833316.1"/>
    <property type="molecule type" value="Genomic_DNA"/>
</dbReference>
<organism evidence="10 11">
    <name type="scientific">Myodes glareolus</name>
    <name type="common">Bank vole</name>
    <name type="synonym">Clethrionomys glareolus</name>
    <dbReference type="NCBI Taxonomy" id="447135"/>
    <lineage>
        <taxon>Eukaryota</taxon>
        <taxon>Metazoa</taxon>
        <taxon>Chordata</taxon>
        <taxon>Craniata</taxon>
        <taxon>Vertebrata</taxon>
        <taxon>Euteleostomi</taxon>
        <taxon>Mammalia</taxon>
        <taxon>Eutheria</taxon>
        <taxon>Euarchontoglires</taxon>
        <taxon>Glires</taxon>
        <taxon>Rodentia</taxon>
        <taxon>Myomorpha</taxon>
        <taxon>Muroidea</taxon>
        <taxon>Cricetidae</taxon>
        <taxon>Arvicolinae</taxon>
        <taxon>Myodes</taxon>
    </lineage>
</organism>
<reference evidence="10 11" key="1">
    <citation type="journal article" date="2023" name="bioRxiv">
        <title>Conserved and derived expression patterns and positive selection on dental genes reveal complex evolutionary context of ever-growing rodent molars.</title>
        <authorList>
            <person name="Calamari Z.T."/>
            <person name="Song A."/>
            <person name="Cohen E."/>
            <person name="Akter M."/>
            <person name="Roy R.D."/>
            <person name="Hallikas O."/>
            <person name="Christensen M.M."/>
            <person name="Li P."/>
            <person name="Marangoni P."/>
            <person name="Jernvall J."/>
            <person name="Klein O.D."/>
        </authorList>
    </citation>
    <scope>NUCLEOTIDE SEQUENCE [LARGE SCALE GENOMIC DNA]</scope>
    <source>
        <strain evidence="10">V071</strain>
    </source>
</reference>
<name>A0AAW0K4M9_MYOGA</name>
<comment type="caution">
    <text evidence="10">The sequence shown here is derived from an EMBL/GenBank/DDBJ whole genome shotgun (WGS) entry which is preliminary data.</text>
</comment>
<evidence type="ECO:0000259" key="9">
    <source>
        <dbReference type="PROSITE" id="PS51999"/>
    </source>
</evidence>
<dbReference type="InterPro" id="IPR012337">
    <property type="entry name" value="RNaseH-like_sf"/>
</dbReference>
<feature type="compositionally biased region" description="Polar residues" evidence="8">
    <location>
        <begin position="730"/>
        <end position="745"/>
    </location>
</feature>
<dbReference type="InterPro" id="IPR036397">
    <property type="entry name" value="RNaseH_sf"/>
</dbReference>
<dbReference type="GO" id="GO:0003676">
    <property type="term" value="F:nucleic acid binding"/>
    <property type="evidence" value="ECO:0007669"/>
    <property type="project" value="InterPro"/>
</dbReference>
<keyword evidence="11" id="KW-1185">Reference proteome</keyword>
<dbReference type="Pfam" id="PF00929">
    <property type="entry name" value="RNase_T"/>
    <property type="match status" value="1"/>
</dbReference>
<evidence type="ECO:0000256" key="8">
    <source>
        <dbReference type="SAM" id="MobiDB-lite"/>
    </source>
</evidence>
<proteinExistence type="predicted"/>
<evidence type="ECO:0000313" key="11">
    <source>
        <dbReference type="Proteomes" id="UP001488838"/>
    </source>
</evidence>
<dbReference type="GO" id="GO:0000175">
    <property type="term" value="F:3'-5'-RNA exonuclease activity"/>
    <property type="evidence" value="ECO:0007669"/>
    <property type="project" value="InterPro"/>
</dbReference>
<evidence type="ECO:0000313" key="10">
    <source>
        <dbReference type="EMBL" id="KAK7833316.1"/>
    </source>
</evidence>
<gene>
    <name evidence="10" type="ORF">U0070_017315</name>
</gene>
<feature type="domain" description="GRF-type" evidence="9">
    <location>
        <begin position="676"/>
        <end position="722"/>
    </location>
</feature>
<dbReference type="InterPro" id="IPR047201">
    <property type="entry name" value="ERI-1_3'hExo-like"/>
</dbReference>
<dbReference type="GO" id="GO:0008270">
    <property type="term" value="F:zinc ion binding"/>
    <property type="evidence" value="ECO:0007669"/>
    <property type="project" value="UniProtKB-KW"/>
</dbReference>
<dbReference type="SUPFAM" id="SSF53098">
    <property type="entry name" value="Ribonuclease H-like"/>
    <property type="match status" value="1"/>
</dbReference>
<dbReference type="PROSITE" id="PS51999">
    <property type="entry name" value="ZF_GRF"/>
    <property type="match status" value="1"/>
</dbReference>
<evidence type="ECO:0000256" key="6">
    <source>
        <dbReference type="ARBA" id="ARBA00022839"/>
    </source>
</evidence>
<evidence type="ECO:0000256" key="4">
    <source>
        <dbReference type="ARBA" id="ARBA00022801"/>
    </source>
</evidence>
<evidence type="ECO:0000256" key="1">
    <source>
        <dbReference type="ARBA" id="ARBA00022722"/>
    </source>
</evidence>
<dbReference type="Proteomes" id="UP001488838">
    <property type="component" value="Unassembled WGS sequence"/>
</dbReference>
<evidence type="ECO:0000256" key="3">
    <source>
        <dbReference type="ARBA" id="ARBA00022771"/>
    </source>
</evidence>
<keyword evidence="5" id="KW-0862">Zinc</keyword>
<feature type="region of interest" description="Disordered" evidence="8">
    <location>
        <begin position="727"/>
        <end position="753"/>
    </location>
</feature>
<evidence type="ECO:0000256" key="2">
    <source>
        <dbReference type="ARBA" id="ARBA00022723"/>
    </source>
</evidence>
<keyword evidence="4" id="KW-0378">Hydrolase</keyword>
<dbReference type="SMART" id="SM00479">
    <property type="entry name" value="EXOIII"/>
    <property type="match status" value="1"/>
</dbReference>
<evidence type="ECO:0000256" key="5">
    <source>
        <dbReference type="ARBA" id="ARBA00022833"/>
    </source>
</evidence>
<dbReference type="Gene3D" id="3.30.420.10">
    <property type="entry name" value="Ribonuclease H-like superfamily/Ribonuclease H"/>
    <property type="match status" value="1"/>
</dbReference>
<dbReference type="AlphaFoldDB" id="A0AAW0K4M9"/>
<dbReference type="InterPro" id="IPR010666">
    <property type="entry name" value="Znf_GRF"/>
</dbReference>
<accession>A0AAW0K4M9</accession>
<keyword evidence="1" id="KW-0540">Nuclease</keyword>
<keyword evidence="2" id="KW-0479">Metal-binding</keyword>
<evidence type="ECO:0000256" key="7">
    <source>
        <dbReference type="PROSITE-ProRule" id="PRU01343"/>
    </source>
</evidence>
<dbReference type="Pfam" id="PF06839">
    <property type="entry name" value="Zn_ribbon_GRF"/>
    <property type="match status" value="1"/>
</dbReference>
<dbReference type="PANTHER" id="PTHR23044">
    <property type="entry name" value="3'-5' EXONUCLEASE ERI1-RELATED"/>
    <property type="match status" value="1"/>
</dbReference>
<protein>
    <recommendedName>
        <fullName evidence="9">GRF-type domain-containing protein</fullName>
    </recommendedName>
</protein>
<sequence length="769" mass="86336">MATKRLARRLGLIRRKSVAPASGNPGRSRFKQVYDYLIVIDFESTCWKDGKHHRSPEIIEFPAVLLSTATGEIESEFHAYVQPQEHPILSKFCTELTGIKQVQVDEGVPLKICLSQFCKWIHKIQQQKKMTFAPGDSEPSPSEVKLCAFVTWSGKTMSCDCKSPWVALRLRRWLSRYQSGYMRTRVGILRTYIEATWAQIMLVYLIDLGKKIKGHWKRTDITDFSYPNADWDLGVCLEYECRRKQLLKPRFLNSWIDLRATYKLFYKRKPKGLNGALQEVGIEFSGREHSGSYKLIIILLCLDDSRNTALLAWKMIRDGCLMKITRSLNKVLTKRNPKIFIRNLGTDQAEEASACNTSIQGPSVHQKEPRSTVNTQENAQMNLVCGNSSLKDQLQLKTKADLHNIKCGLTPFTSKPSTSVAQLCSPTLNPPLFMQKQRSEQFALSDTSRSSALNSSLVLVSTTVPSVTVVSDGEVGCTVDYLPMLTEWEDVVLLPASQAEQDQDCVPPVSGTDVETSFNSGERSIVLGEPETLSYENFDDLKETSQNFETSKSIVYKSPHSTVYNVKGTKHPGSDASTFKLPECKPFTISSLNANASHPSVLRKQPLLLGSTKRNLSSPPAFPRAKKQTFTIHDEKSASSMCSPGTSSRKVLSSVLTSTVNLQQPWESGKMTPPLCKCGRRSKRLVVSNNGPNHGKAFYCCPVGKFQEDRKCCSYFKWEQTLQKERANSKALSHSSGPTFSSPETTHIHDRNLSFPIKNSLRLRPSMRN</sequence>
<dbReference type="InterPro" id="IPR051274">
    <property type="entry name" value="3-5_Exoribonuclease"/>
</dbReference>
<keyword evidence="6" id="KW-0269">Exonuclease</keyword>
<dbReference type="PANTHER" id="PTHR23044:SF61">
    <property type="entry name" value="3'-5' EXORIBONUCLEASE 1-RELATED"/>
    <property type="match status" value="1"/>
</dbReference>
<keyword evidence="3 7" id="KW-0863">Zinc-finger</keyword>
<dbReference type="InterPro" id="IPR013520">
    <property type="entry name" value="Ribonucl_H"/>
</dbReference>